<evidence type="ECO:0000313" key="2">
    <source>
        <dbReference type="Proteomes" id="UP000789342"/>
    </source>
</evidence>
<accession>A0A9N8VIB3</accession>
<name>A0A9N8VIB3_9GLOM</name>
<dbReference type="EMBL" id="CAJVPV010000419">
    <property type="protein sequence ID" value="CAG8456120.1"/>
    <property type="molecule type" value="Genomic_DNA"/>
</dbReference>
<gene>
    <name evidence="1" type="ORF">AMORRO_LOCUS1159</name>
</gene>
<reference evidence="1" key="1">
    <citation type="submission" date="2021-06" db="EMBL/GenBank/DDBJ databases">
        <authorList>
            <person name="Kallberg Y."/>
            <person name="Tangrot J."/>
            <person name="Rosling A."/>
        </authorList>
    </citation>
    <scope>NUCLEOTIDE SEQUENCE</scope>
    <source>
        <strain evidence="1">CL551</strain>
    </source>
</reference>
<protein>
    <submittedName>
        <fullName evidence="1">11350_t:CDS:1</fullName>
    </submittedName>
</protein>
<evidence type="ECO:0000313" key="1">
    <source>
        <dbReference type="EMBL" id="CAG8456120.1"/>
    </source>
</evidence>
<sequence>MDSQIFAKKEEDRCPGCNKSSNGDLCTDCFSKQFLPVNSGNFEIDNLIKETHGNNIRFRLEWIPFEDFTDARKIAEGGFGIVSIAKWTKGRITSYSRGKLNRKGSMKIILKVLKDSQNINSEFIKEVE</sequence>
<dbReference type="Proteomes" id="UP000789342">
    <property type="component" value="Unassembled WGS sequence"/>
</dbReference>
<proteinExistence type="predicted"/>
<dbReference type="AlphaFoldDB" id="A0A9N8VIB3"/>
<comment type="caution">
    <text evidence="1">The sequence shown here is derived from an EMBL/GenBank/DDBJ whole genome shotgun (WGS) entry which is preliminary data.</text>
</comment>
<organism evidence="1 2">
    <name type="scientific">Acaulospora morrowiae</name>
    <dbReference type="NCBI Taxonomy" id="94023"/>
    <lineage>
        <taxon>Eukaryota</taxon>
        <taxon>Fungi</taxon>
        <taxon>Fungi incertae sedis</taxon>
        <taxon>Mucoromycota</taxon>
        <taxon>Glomeromycotina</taxon>
        <taxon>Glomeromycetes</taxon>
        <taxon>Diversisporales</taxon>
        <taxon>Acaulosporaceae</taxon>
        <taxon>Acaulospora</taxon>
    </lineage>
</organism>
<keyword evidence="2" id="KW-1185">Reference proteome</keyword>